<feature type="transmembrane region" description="Helical" evidence="2">
    <location>
        <begin position="853"/>
        <end position="877"/>
    </location>
</feature>
<evidence type="ECO:0000259" key="3">
    <source>
        <dbReference type="Pfam" id="PF12774"/>
    </source>
</evidence>
<dbReference type="FunFam" id="3.40.50.300:FF:001892">
    <property type="entry name" value="Putative dynein heavy chain"/>
    <property type="match status" value="1"/>
</dbReference>
<dbReference type="AlphaFoldDB" id="A0A0L0CUS9"/>
<dbReference type="GO" id="GO:0005524">
    <property type="term" value="F:ATP binding"/>
    <property type="evidence" value="ECO:0007669"/>
    <property type="project" value="InterPro"/>
</dbReference>
<dbReference type="EMBL" id="GG663997">
    <property type="protein sequence ID" value="KNC36053.1"/>
    <property type="molecule type" value="Genomic_DNA"/>
</dbReference>
<dbReference type="OrthoDB" id="424310at2759"/>
<keyword evidence="2" id="KW-0472">Membrane</keyword>
<sequence length="929" mass="110439">MRMKNYKEKDSSLHNNISYETINKKIIFCLNRNSQFVLIIKNLFWSNLVQLFLKYNNLNKYKKILNEELYEYINIINKVDKKKSVLLHTLIISLVHNRDIVQELIKKKVNDCNNFNWLIQLKYFYYNKNLYVKYLNESHIYGYEYIHNDNQIILTNLINKYFISILHSYTSKLGVCSVGLAGTGKTETTKYFSKFVGKFYFVYNCSSNINFEFLKNLFFGIATNGIFFCFDEFNRISIEALSVLAQQLCNLFNAKSKKFVMNHMKKKNDHKTIIRQNKSRSELPNNIKSLFRSFHFIKPDFFTIVQVMLYSNGYKYSKILSKKILLLFDLCEHNLSNQKHYKYDLRTVKKITYVMGKIKEDKTDDGNNNDKNGDKNGDKNDDKDDDDNDDDDNDDDDNDDNDDNNDDDNNYKCSIYHEYKFLFIAIIECIMPSIVKNDIYLFLQILKNIFYELYTYNQSLNNSRKEEKGVNLKNILSNNRNNDNSILTYLKSFYSNINDEKKKKSKKKMKEEGIQNEKIKYKEYNKDNNKKNDDSYFDTKEIINKDITNLNRSNILTKKRNHIYDIGDVSNCEILNDEVSRNKETLLCKRKEADFTKKDNCENNKIDILNNNIVNDMKNIKMNIKKRKFLHKKEIIEDYLKGMLKKKMLELNYVCTDRYITKLIQLYNMINFHTGILFLSYPLSKTTSYKILSRTINTINDREIIKTKINDYIINANVVKEKDLLGFYEEVSNKWVHGILTKKILEINTTYNNTDNYLNIIYFDCYLHSLWIENLNSVLDESKILCLSKCDIIPIYNHTHFIMETYNLKNITMATISRCGLIILNTYDLNIASYICSYINKLSNNFDIIHKHILLNLFLVFFYKSVLFICINNLFVYTFNEYYYCISFIKCLDSLLSYCTFEITDPNIKTEQFQTFITCIFIYSLHIKN</sequence>
<dbReference type="Gene3D" id="1.10.8.710">
    <property type="match status" value="1"/>
</dbReference>
<protein>
    <recommendedName>
        <fullName evidence="3">Dynein heavy chain hydrolytic ATP-binding dynein motor region domain-containing protein</fullName>
    </recommendedName>
</protein>
<dbReference type="GO" id="GO:0030286">
    <property type="term" value="C:dynein complex"/>
    <property type="evidence" value="ECO:0007669"/>
    <property type="project" value="InterPro"/>
</dbReference>
<dbReference type="Gene3D" id="1.20.58.1120">
    <property type="match status" value="1"/>
</dbReference>
<dbReference type="GO" id="GO:0008569">
    <property type="term" value="F:minus-end-directed microtubule motor activity"/>
    <property type="evidence" value="ECO:0007669"/>
    <property type="project" value="TreeGrafter"/>
</dbReference>
<accession>A0A0L0CUS9</accession>
<dbReference type="InterPro" id="IPR043157">
    <property type="entry name" value="Dynein_AAA1S"/>
</dbReference>
<dbReference type="InterPro" id="IPR035699">
    <property type="entry name" value="AAA_6"/>
</dbReference>
<reference evidence="5" key="2">
    <citation type="submission" date="2015-07" db="EMBL/GenBank/DDBJ databases">
        <title>The genome sequence of Plasmodium falciparum RAJ116.</title>
        <authorList>
            <consortium name="The Broad Institute Genome Sequencing Platform"/>
            <person name="Volkman S.K."/>
            <person name="Neafsey D.E."/>
            <person name="Dash A.P."/>
            <person name="Chitnis C.E."/>
            <person name="Hartl D.L."/>
            <person name="Young S.K."/>
            <person name="Kodira C.D."/>
            <person name="Zeng Q."/>
            <person name="Koehrsen M."/>
            <person name="Godfrey P."/>
            <person name="Alvarado L."/>
            <person name="Berlin A."/>
            <person name="Borenstein D."/>
            <person name="Chen Z."/>
            <person name="Engels R."/>
            <person name="Freedman E."/>
            <person name="Gellesch M."/>
            <person name="Goldberg J."/>
            <person name="Griggs A."/>
            <person name="Gujja S."/>
            <person name="Heiman D."/>
            <person name="Hepburn T."/>
            <person name="Howarth C."/>
            <person name="Jen D."/>
            <person name="Larson L."/>
            <person name="Lewis B."/>
            <person name="Mehta T."/>
            <person name="Park D."/>
            <person name="Pearson M."/>
            <person name="Roberts A."/>
            <person name="Saif S."/>
            <person name="Shea T."/>
            <person name="Shenoy N."/>
            <person name="Sisk P."/>
            <person name="Stolte C."/>
            <person name="Sykes S."/>
            <person name="Walk T."/>
            <person name="White J."/>
            <person name="Yandava C."/>
            <person name="Wirth D.F."/>
            <person name="Nusbaum C."/>
            <person name="Birren B."/>
        </authorList>
    </citation>
    <scope>NUCLEOTIDE SEQUENCE [LARGE SCALE GENOMIC DNA]</scope>
    <source>
        <strain evidence="5">RAJ116</strain>
    </source>
</reference>
<evidence type="ECO:0000256" key="1">
    <source>
        <dbReference type="SAM" id="MobiDB-lite"/>
    </source>
</evidence>
<dbReference type="Gene3D" id="3.40.50.300">
    <property type="entry name" value="P-loop containing nucleotide triphosphate hydrolases"/>
    <property type="match status" value="2"/>
</dbReference>
<dbReference type="GO" id="GO:0060294">
    <property type="term" value="P:cilium movement involved in cell motility"/>
    <property type="evidence" value="ECO:0007669"/>
    <property type="project" value="TreeGrafter"/>
</dbReference>
<evidence type="ECO:0000313" key="4">
    <source>
        <dbReference type="EMBL" id="KNC36053.1"/>
    </source>
</evidence>
<gene>
    <name evidence="4" type="ORF">PFLG_01029</name>
</gene>
<name>A0A0L0CUS9_PLAFA</name>
<dbReference type="GO" id="GO:0051959">
    <property type="term" value="F:dynein light intermediate chain binding"/>
    <property type="evidence" value="ECO:0007669"/>
    <property type="project" value="InterPro"/>
</dbReference>
<dbReference type="SUPFAM" id="SSF52540">
    <property type="entry name" value="P-loop containing nucleoside triphosphate hydrolases"/>
    <property type="match status" value="1"/>
</dbReference>
<dbReference type="Proteomes" id="UP000054566">
    <property type="component" value="Unassembled WGS sequence"/>
</dbReference>
<proteinExistence type="predicted"/>
<keyword evidence="2" id="KW-1133">Transmembrane helix</keyword>
<dbReference type="InterPro" id="IPR027417">
    <property type="entry name" value="P-loop_NTPase"/>
</dbReference>
<dbReference type="PANTHER" id="PTHR10676">
    <property type="entry name" value="DYNEIN HEAVY CHAIN FAMILY PROTEIN"/>
    <property type="match status" value="1"/>
</dbReference>
<feature type="region of interest" description="Disordered" evidence="1">
    <location>
        <begin position="362"/>
        <end position="409"/>
    </location>
</feature>
<evidence type="ECO:0000313" key="5">
    <source>
        <dbReference type="Proteomes" id="UP000054566"/>
    </source>
</evidence>
<dbReference type="PANTHER" id="PTHR10676:SF396">
    <property type="entry name" value="DYNEIN AXONEMAL HEAVY CHAIN 1"/>
    <property type="match status" value="1"/>
</dbReference>
<keyword evidence="2" id="KW-0812">Transmembrane</keyword>
<feature type="compositionally biased region" description="Basic and acidic residues" evidence="1">
    <location>
        <begin position="371"/>
        <end position="382"/>
    </location>
</feature>
<feature type="domain" description="Dynein heavy chain hydrolytic ATP-binding dynein motor region" evidence="3">
    <location>
        <begin position="141"/>
        <end position="365"/>
    </location>
</feature>
<feature type="compositionally biased region" description="Acidic residues" evidence="1">
    <location>
        <begin position="383"/>
        <end position="408"/>
    </location>
</feature>
<organism evidence="4 5">
    <name type="scientific">Plasmodium falciparum RAJ116</name>
    <dbReference type="NCBI Taxonomy" id="580058"/>
    <lineage>
        <taxon>Eukaryota</taxon>
        <taxon>Sar</taxon>
        <taxon>Alveolata</taxon>
        <taxon>Apicomplexa</taxon>
        <taxon>Aconoidasida</taxon>
        <taxon>Haemosporida</taxon>
        <taxon>Plasmodiidae</taxon>
        <taxon>Plasmodium</taxon>
        <taxon>Plasmodium (Laverania)</taxon>
    </lineage>
</organism>
<reference evidence="5" key="1">
    <citation type="submission" date="2015-07" db="EMBL/GenBank/DDBJ databases">
        <title>Annotation of Plasmodium falciparum RAJ116.</title>
        <authorList>
            <consortium name="The Broad Institute Genome Sequencing Platform"/>
            <person name="Volkman S.K."/>
            <person name="Neafsey D.E."/>
            <person name="Dash A.P."/>
            <person name="Chitnis C.E."/>
            <person name="Hartl D.L."/>
            <person name="Young S.K."/>
            <person name="Zeng Q."/>
            <person name="Koehrsen M."/>
            <person name="Alvarado L."/>
            <person name="Berlin A."/>
            <person name="Borenstein D."/>
            <person name="Chapman S.B."/>
            <person name="Chen Z."/>
            <person name="Engels R."/>
            <person name="Freedman E."/>
            <person name="Gellesch M."/>
            <person name="Goldberg J."/>
            <person name="Griggs A."/>
            <person name="Gujja S."/>
            <person name="Heilman E.R."/>
            <person name="Heiman D.I."/>
            <person name="Howarth C."/>
            <person name="Jen D."/>
            <person name="Larson L."/>
            <person name="Mehta T."/>
            <person name="Neiman D."/>
            <person name="Park D."/>
            <person name="Pearson M."/>
            <person name="Roberts A."/>
            <person name="Saif S."/>
            <person name="Shea T."/>
            <person name="Shenoy N."/>
            <person name="Sisk P."/>
            <person name="Stolte C."/>
            <person name="Sykes S."/>
            <person name="Walk T."/>
            <person name="White J."/>
            <person name="Yandava C."/>
            <person name="Haas B."/>
            <person name="Henn M.R."/>
            <person name="Nusbaum C."/>
            <person name="Birren B."/>
        </authorList>
    </citation>
    <scope>NUCLEOTIDE SEQUENCE [LARGE SCALE GENOMIC DNA]</scope>
    <source>
        <strain evidence="5">RAJ116</strain>
    </source>
</reference>
<dbReference type="GO" id="GO:0045505">
    <property type="term" value="F:dynein intermediate chain binding"/>
    <property type="evidence" value="ECO:0007669"/>
    <property type="project" value="InterPro"/>
</dbReference>
<dbReference type="GO" id="GO:0097729">
    <property type="term" value="C:9+2 motile cilium"/>
    <property type="evidence" value="ECO:0007669"/>
    <property type="project" value="TreeGrafter"/>
</dbReference>
<dbReference type="Pfam" id="PF12774">
    <property type="entry name" value="AAA_6"/>
    <property type="match status" value="1"/>
</dbReference>
<dbReference type="InterPro" id="IPR026983">
    <property type="entry name" value="DHC"/>
</dbReference>
<evidence type="ECO:0000256" key="2">
    <source>
        <dbReference type="SAM" id="Phobius"/>
    </source>
</evidence>